<dbReference type="PANTHER" id="PTHR12001:SF85">
    <property type="entry name" value="SHORT CHAIN ISOPRENYL DIPHOSPHATE SYNTHASE"/>
    <property type="match status" value="1"/>
</dbReference>
<dbReference type="PATRIC" id="fig|699431.3.peg.686"/>
<keyword evidence="4" id="KW-0479">Metal-binding</keyword>
<evidence type="ECO:0000256" key="4">
    <source>
        <dbReference type="ARBA" id="ARBA00022723"/>
    </source>
</evidence>
<dbReference type="Gene3D" id="1.10.600.10">
    <property type="entry name" value="Farnesyl Diphosphate Synthase"/>
    <property type="match status" value="1"/>
</dbReference>
<evidence type="ECO:0000256" key="1">
    <source>
        <dbReference type="ARBA" id="ARBA00001946"/>
    </source>
</evidence>
<dbReference type="GO" id="GO:0046872">
    <property type="term" value="F:metal ion binding"/>
    <property type="evidence" value="ECO:0007669"/>
    <property type="project" value="UniProtKB-KW"/>
</dbReference>
<dbReference type="CDD" id="cd00685">
    <property type="entry name" value="Trans_IPPS_HT"/>
    <property type="match status" value="1"/>
</dbReference>
<dbReference type="SFLD" id="SFLDS00005">
    <property type="entry name" value="Isoprenoid_Synthase_Type_I"/>
    <property type="match status" value="1"/>
</dbReference>
<accession>A0A0P7GN00</accession>
<dbReference type="STRING" id="699431.SY89_00664"/>
<evidence type="ECO:0000313" key="7">
    <source>
        <dbReference type="EMBL" id="KPN29944.1"/>
    </source>
</evidence>
<evidence type="ECO:0000313" key="8">
    <source>
        <dbReference type="Proteomes" id="UP000050535"/>
    </source>
</evidence>
<dbReference type="PANTHER" id="PTHR12001">
    <property type="entry name" value="GERANYLGERANYL PYROPHOSPHATE SYNTHASE"/>
    <property type="match status" value="1"/>
</dbReference>
<dbReference type="EMBL" id="LGUC01000001">
    <property type="protein sequence ID" value="KPN29944.1"/>
    <property type="molecule type" value="Genomic_DNA"/>
</dbReference>
<dbReference type="EC" id="2.5.1.-" evidence="7"/>
<organism evidence="7 8">
    <name type="scientific">Halolamina pelagica</name>
    <dbReference type="NCBI Taxonomy" id="699431"/>
    <lineage>
        <taxon>Archaea</taxon>
        <taxon>Methanobacteriati</taxon>
        <taxon>Methanobacteriota</taxon>
        <taxon>Stenosarchaea group</taxon>
        <taxon>Halobacteria</taxon>
        <taxon>Halobacteriales</taxon>
        <taxon>Haloferacaceae</taxon>
    </lineage>
</organism>
<proteinExistence type="inferred from homology"/>
<gene>
    <name evidence="7" type="primary">idsA</name>
    <name evidence="7" type="ORF">SY89_00664</name>
</gene>
<dbReference type="InterPro" id="IPR033749">
    <property type="entry name" value="Polyprenyl_synt_CS"/>
</dbReference>
<sequence>METLDSRVAIVDERLSTLVESVEPPELAERLSHVTLSGGKRVRPAVTLLACEAAGGDPEDAVDFAVGIELVHNASLVVDDIIDRSELRRGTPSAWAEYGYGPAIVASDGLLGEAFALFSANEHAMTVVAEAMVELGEGEATELVAEPENEAEYMELARRKTGALFRAAAEVGAIAAGADGFTVESMGEYAERVGVAFQMRDDVLDATGDAADLGKPAGQDAEMDRPSLIQVTELTAEEADRRATAESDRALDALATATVENGEAREYLEQLAEYVVSRER</sequence>
<dbReference type="PROSITE" id="PS00444">
    <property type="entry name" value="POLYPRENYL_SYNTHASE_2"/>
    <property type="match status" value="1"/>
</dbReference>
<evidence type="ECO:0000256" key="6">
    <source>
        <dbReference type="RuleBase" id="RU004466"/>
    </source>
</evidence>
<comment type="similarity">
    <text evidence="2 6">Belongs to the FPP/GGPP synthase family.</text>
</comment>
<dbReference type="AlphaFoldDB" id="A0A0P7GN00"/>
<comment type="caution">
    <text evidence="7">The sequence shown here is derived from an EMBL/GenBank/DDBJ whole genome shotgun (WGS) entry which is preliminary data.</text>
</comment>
<dbReference type="SUPFAM" id="SSF48576">
    <property type="entry name" value="Terpenoid synthases"/>
    <property type="match status" value="1"/>
</dbReference>
<reference evidence="8" key="1">
    <citation type="submission" date="2013-11" db="EMBL/GenBank/DDBJ databases">
        <authorList>
            <person name="Hoang H.T."/>
            <person name="Killian M.L."/>
            <person name="Madson D.M."/>
            <person name="Arruda P.H.E."/>
            <person name="Sun D."/>
            <person name="Schwartz K.J."/>
            <person name="Yoon K."/>
        </authorList>
    </citation>
    <scope>NUCLEOTIDE SEQUENCE [LARGE SCALE GENOMIC DNA]</scope>
    <source>
        <strain evidence="8">CDK2</strain>
    </source>
</reference>
<dbReference type="InterPro" id="IPR008949">
    <property type="entry name" value="Isoprenoid_synthase_dom_sf"/>
</dbReference>
<keyword evidence="5" id="KW-0460">Magnesium</keyword>
<keyword evidence="8" id="KW-1185">Reference proteome</keyword>
<evidence type="ECO:0000256" key="3">
    <source>
        <dbReference type="ARBA" id="ARBA00022679"/>
    </source>
</evidence>
<dbReference type="GO" id="GO:0008299">
    <property type="term" value="P:isoprenoid biosynthetic process"/>
    <property type="evidence" value="ECO:0007669"/>
    <property type="project" value="InterPro"/>
</dbReference>
<evidence type="ECO:0000256" key="2">
    <source>
        <dbReference type="ARBA" id="ARBA00006706"/>
    </source>
</evidence>
<dbReference type="SFLD" id="SFLDG01017">
    <property type="entry name" value="Polyprenyl_Transferase_Like"/>
    <property type="match status" value="1"/>
</dbReference>
<dbReference type="Pfam" id="PF00348">
    <property type="entry name" value="polyprenyl_synt"/>
    <property type="match status" value="1"/>
</dbReference>
<name>A0A0P7GN00_9EURY</name>
<keyword evidence="3 6" id="KW-0808">Transferase</keyword>
<evidence type="ECO:0000256" key="5">
    <source>
        <dbReference type="ARBA" id="ARBA00022842"/>
    </source>
</evidence>
<comment type="cofactor">
    <cofactor evidence="1">
        <name>Mg(2+)</name>
        <dbReference type="ChEBI" id="CHEBI:18420"/>
    </cofactor>
</comment>
<dbReference type="OrthoDB" id="106922at2157"/>
<dbReference type="GO" id="GO:0004659">
    <property type="term" value="F:prenyltransferase activity"/>
    <property type="evidence" value="ECO:0007669"/>
    <property type="project" value="InterPro"/>
</dbReference>
<dbReference type="PROSITE" id="PS00723">
    <property type="entry name" value="POLYPRENYL_SYNTHASE_1"/>
    <property type="match status" value="1"/>
</dbReference>
<protein>
    <submittedName>
        <fullName evidence="7">Short chain isoprenyl diphosphate synthase</fullName>
        <ecNumber evidence="7">2.5.1.-</ecNumber>
    </submittedName>
</protein>
<dbReference type="Proteomes" id="UP000050535">
    <property type="component" value="Unassembled WGS sequence"/>
</dbReference>
<dbReference type="RefSeq" id="WP_054583083.1">
    <property type="nucleotide sequence ID" value="NZ_LGUC01000001.1"/>
</dbReference>
<dbReference type="InterPro" id="IPR000092">
    <property type="entry name" value="Polyprenyl_synt"/>
</dbReference>